<sequence>MGVDSGSGRGGQRRARGRRRCRPASEGCPGRGRRSPGRACTSARPPAACAPGLGSKGCDIPNFKGFDLGRFPLVSADFWTSDHLSERSRSVGAVSETRAREHSR</sequence>
<feature type="region of interest" description="Disordered" evidence="1">
    <location>
        <begin position="82"/>
        <end position="104"/>
    </location>
</feature>
<feature type="compositionally biased region" description="Basic residues" evidence="1">
    <location>
        <begin position="11"/>
        <end position="22"/>
    </location>
</feature>
<gene>
    <name evidence="2" type="ORF">SO694_0000565</name>
</gene>
<name>A0ABR1G9L9_AURAN</name>
<dbReference type="EMBL" id="JBBJCI010000039">
    <property type="protein sequence ID" value="KAK7249990.1"/>
    <property type="molecule type" value="Genomic_DNA"/>
</dbReference>
<comment type="caution">
    <text evidence="2">The sequence shown here is derived from an EMBL/GenBank/DDBJ whole genome shotgun (WGS) entry which is preliminary data.</text>
</comment>
<feature type="compositionally biased region" description="Gly residues" evidence="1">
    <location>
        <begin position="1"/>
        <end position="10"/>
    </location>
</feature>
<feature type="region of interest" description="Disordered" evidence="1">
    <location>
        <begin position="1"/>
        <end position="46"/>
    </location>
</feature>
<dbReference type="Proteomes" id="UP001363151">
    <property type="component" value="Unassembled WGS sequence"/>
</dbReference>
<keyword evidence="3" id="KW-1185">Reference proteome</keyword>
<evidence type="ECO:0000313" key="3">
    <source>
        <dbReference type="Proteomes" id="UP001363151"/>
    </source>
</evidence>
<proteinExistence type="predicted"/>
<protein>
    <submittedName>
        <fullName evidence="2">Uncharacterized protein</fullName>
    </submittedName>
</protein>
<evidence type="ECO:0000256" key="1">
    <source>
        <dbReference type="SAM" id="MobiDB-lite"/>
    </source>
</evidence>
<evidence type="ECO:0000313" key="2">
    <source>
        <dbReference type="EMBL" id="KAK7249990.1"/>
    </source>
</evidence>
<organism evidence="2 3">
    <name type="scientific">Aureococcus anophagefferens</name>
    <name type="common">Harmful bloom alga</name>
    <dbReference type="NCBI Taxonomy" id="44056"/>
    <lineage>
        <taxon>Eukaryota</taxon>
        <taxon>Sar</taxon>
        <taxon>Stramenopiles</taxon>
        <taxon>Ochrophyta</taxon>
        <taxon>Pelagophyceae</taxon>
        <taxon>Pelagomonadales</taxon>
        <taxon>Pelagomonadaceae</taxon>
        <taxon>Aureococcus</taxon>
    </lineage>
</organism>
<reference evidence="2 3" key="1">
    <citation type="submission" date="2024-03" db="EMBL/GenBank/DDBJ databases">
        <title>Aureococcus anophagefferens CCMP1851 and Kratosvirus quantuckense: Draft genome of a second virus-susceptible host strain in the model system.</title>
        <authorList>
            <person name="Chase E."/>
            <person name="Truchon A.R."/>
            <person name="Schepens W."/>
            <person name="Wilhelm S.W."/>
        </authorList>
    </citation>
    <scope>NUCLEOTIDE SEQUENCE [LARGE SCALE GENOMIC DNA]</scope>
    <source>
        <strain evidence="2 3">CCMP1851</strain>
    </source>
</reference>
<accession>A0ABR1G9L9</accession>